<feature type="domain" description="DUF222" evidence="1">
    <location>
        <begin position="111"/>
        <end position="382"/>
    </location>
</feature>
<evidence type="ECO:0000259" key="1">
    <source>
        <dbReference type="Pfam" id="PF02720"/>
    </source>
</evidence>
<name>A0ABS7HXB6_9MICO</name>
<reference evidence="2 3" key="1">
    <citation type="journal article" date="2021" name="MBio">
        <title>Poor Competitiveness of Bradyrhizobium in Pigeon Pea Root Colonization in Indian Soils.</title>
        <authorList>
            <person name="Chalasani D."/>
            <person name="Basu A."/>
            <person name="Pullabhotla S.V.S.R.N."/>
            <person name="Jorrin B."/>
            <person name="Neal A.L."/>
            <person name="Poole P.S."/>
            <person name="Podile A.R."/>
            <person name="Tkacz A."/>
        </authorList>
    </citation>
    <scope>NUCLEOTIDE SEQUENCE [LARGE SCALE GENOMIC DNA]</scope>
    <source>
        <strain evidence="2 3">HU12</strain>
    </source>
</reference>
<dbReference type="Proteomes" id="UP000777440">
    <property type="component" value="Unassembled WGS sequence"/>
</dbReference>
<keyword evidence="3" id="KW-1185">Reference proteome</keyword>
<dbReference type="InterPro" id="IPR003615">
    <property type="entry name" value="HNH_nuc"/>
</dbReference>
<dbReference type="RefSeq" id="WP_220338772.1">
    <property type="nucleotide sequence ID" value="NZ_JAEUAX010000001.1"/>
</dbReference>
<evidence type="ECO:0000313" key="2">
    <source>
        <dbReference type="EMBL" id="MBW9108898.1"/>
    </source>
</evidence>
<proteinExistence type="predicted"/>
<dbReference type="InterPro" id="IPR003870">
    <property type="entry name" value="DUF222"/>
</dbReference>
<dbReference type="Pfam" id="PF02720">
    <property type="entry name" value="DUF222"/>
    <property type="match status" value="1"/>
</dbReference>
<organism evidence="2 3">
    <name type="scientific">Microbacterium ureisolvens</name>
    <dbReference type="NCBI Taxonomy" id="2781186"/>
    <lineage>
        <taxon>Bacteria</taxon>
        <taxon>Bacillati</taxon>
        <taxon>Actinomycetota</taxon>
        <taxon>Actinomycetes</taxon>
        <taxon>Micrococcales</taxon>
        <taxon>Microbacteriaceae</taxon>
        <taxon>Microbacterium</taxon>
    </lineage>
</organism>
<comment type="caution">
    <text evidence="2">The sequence shown here is derived from an EMBL/GenBank/DDBJ whole genome shotgun (WGS) entry which is preliminary data.</text>
</comment>
<accession>A0ABS7HXB6</accession>
<protein>
    <submittedName>
        <fullName evidence="2">DUF222 domain-containing protein</fullName>
    </submittedName>
</protein>
<gene>
    <name evidence="2" type="ORF">JNB61_03860</name>
</gene>
<dbReference type="EMBL" id="JAEUAX010000001">
    <property type="protein sequence ID" value="MBW9108898.1"/>
    <property type="molecule type" value="Genomic_DNA"/>
</dbReference>
<dbReference type="CDD" id="cd00085">
    <property type="entry name" value="HNHc"/>
    <property type="match status" value="1"/>
</dbReference>
<sequence>MSISSNDTLQEPWIYDDPERFLAPGDVLEPGELPPPFDLADIEASGDAHSAAMNELEGINARARVLIADEYAGIASVLRDAAACPDPWVGPDPTLDAAWLDPQGRSVAAVRAERRNIAVRAAALELSVRLGMSENTVRTRATQADTLRERCPKIWNAFRSGRVNERNASTAAQQAATLPARATDAWAKFDELLTGSAQTLAPGKFRVRARVVRERVHPEHIDERHNRANEERNVWFQPEADGMASFTVLATADKVIAVQRYADAYARQLRGQEGDERTLAQLRTDIVLDLIARGSTTETGTWSARASVAVTVPVMTLLERDDEPATLDGYGPIDTETARRLAGDAPSWVRILTHPVTGTVLDVDRTTYRVPKALRRWLEVRDQVCTGPGCMRSARDCDVDHRLDWQYGGKTSDTNLGPLCEPHHVLKTKSKWALYRDEFTGARWWVTPTSLTVPVEPPPF</sequence>
<evidence type="ECO:0000313" key="3">
    <source>
        <dbReference type="Proteomes" id="UP000777440"/>
    </source>
</evidence>